<feature type="region of interest" description="Disordered" evidence="1">
    <location>
        <begin position="60"/>
        <end position="133"/>
    </location>
</feature>
<dbReference type="AlphaFoldDB" id="A0A939SP31"/>
<evidence type="ECO:0000313" key="2">
    <source>
        <dbReference type="EMBL" id="MBO2007314.1"/>
    </source>
</evidence>
<reference evidence="2" key="1">
    <citation type="submission" date="2021-03" db="EMBL/GenBank/DDBJ databases">
        <title>Molecular epidemiology and mechanisms of colistin and carbapenem resistance in Enterobacteriaceae from clinical isolates, the environment and porcine samples in Pretoria, South Africa.</title>
        <authorList>
            <person name="Bogoshi D."/>
            <person name="Mbelle N.M."/>
            <person name="Naidoo V."/>
            <person name="Osei Sekyere J."/>
        </authorList>
    </citation>
    <scope>NUCLEOTIDE SEQUENCE</scope>
    <source>
        <strain evidence="2">C080</strain>
    </source>
</reference>
<feature type="compositionally biased region" description="Gly residues" evidence="1">
    <location>
        <begin position="69"/>
        <end position="81"/>
    </location>
</feature>
<gene>
    <name evidence="2" type="ORF">J4732_20650</name>
</gene>
<dbReference type="EMBL" id="JAGETR010000184">
    <property type="protein sequence ID" value="MBO2007314.1"/>
    <property type="molecule type" value="Genomic_DNA"/>
</dbReference>
<name>A0A939SP31_SERMA</name>
<sequence>MTDGACVAIGAAGSAVTAGAGEAAGAIGAASASTSPSSARRPLSAIGGVFRRLFGAGDRRRGEQHVVIGGRGSGGGRGNRGCGAFPACSGSSRQRNVRHPRNSALRGVSWSSPSRRPAQHRRSSPAITSQTSR</sequence>
<evidence type="ECO:0000256" key="1">
    <source>
        <dbReference type="SAM" id="MobiDB-lite"/>
    </source>
</evidence>
<accession>A0A939SP31</accession>
<proteinExistence type="predicted"/>
<comment type="caution">
    <text evidence="2">The sequence shown here is derived from an EMBL/GenBank/DDBJ whole genome shotgun (WGS) entry which is preliminary data.</text>
</comment>
<organism evidence="2">
    <name type="scientific">Serratia marcescens</name>
    <dbReference type="NCBI Taxonomy" id="615"/>
    <lineage>
        <taxon>Bacteria</taxon>
        <taxon>Pseudomonadati</taxon>
        <taxon>Pseudomonadota</taxon>
        <taxon>Gammaproteobacteria</taxon>
        <taxon>Enterobacterales</taxon>
        <taxon>Yersiniaceae</taxon>
        <taxon>Serratia</taxon>
    </lineage>
</organism>
<protein>
    <submittedName>
        <fullName evidence="2">Uncharacterized protein</fullName>
    </submittedName>
</protein>